<keyword evidence="4" id="KW-1185">Reference proteome</keyword>
<dbReference type="CDD" id="cd07341">
    <property type="entry name" value="M56_BlaR1_MecR1_like"/>
    <property type="match status" value="1"/>
</dbReference>
<proteinExistence type="predicted"/>
<keyword evidence="1" id="KW-1133">Transmembrane helix</keyword>
<dbReference type="RefSeq" id="WP_274149379.1">
    <property type="nucleotide sequence ID" value="NZ_CP117811.1"/>
</dbReference>
<feature type="transmembrane region" description="Helical" evidence="1">
    <location>
        <begin position="303"/>
        <end position="324"/>
    </location>
</feature>
<dbReference type="Gene3D" id="3.30.2010.10">
    <property type="entry name" value="Metalloproteases ('zincins'), catalytic domain"/>
    <property type="match status" value="1"/>
</dbReference>
<organism evidence="3 4">
    <name type="scientific">Lentisphaera profundi</name>
    <dbReference type="NCBI Taxonomy" id="1658616"/>
    <lineage>
        <taxon>Bacteria</taxon>
        <taxon>Pseudomonadati</taxon>
        <taxon>Lentisphaerota</taxon>
        <taxon>Lentisphaeria</taxon>
        <taxon>Lentisphaerales</taxon>
        <taxon>Lentisphaeraceae</taxon>
        <taxon>Lentisphaera</taxon>
    </lineage>
</organism>
<dbReference type="PANTHER" id="PTHR34978">
    <property type="entry name" value="POSSIBLE SENSOR-TRANSDUCER PROTEIN BLAR"/>
    <property type="match status" value="1"/>
</dbReference>
<protein>
    <submittedName>
        <fullName evidence="3">M56 family metallopeptidase</fullName>
    </submittedName>
</protein>
<evidence type="ECO:0000313" key="3">
    <source>
        <dbReference type="EMBL" id="WDE95666.1"/>
    </source>
</evidence>
<evidence type="ECO:0000313" key="4">
    <source>
        <dbReference type="Proteomes" id="UP001214250"/>
    </source>
</evidence>
<gene>
    <name evidence="3" type="ORF">PQO03_08035</name>
</gene>
<reference evidence="3 4" key="1">
    <citation type="submission" date="2023-02" db="EMBL/GenBank/DDBJ databases">
        <title>Genome sequence of Lentisphaera profundi SAORIC-696.</title>
        <authorList>
            <person name="Kim e."/>
            <person name="Cho J.-C."/>
            <person name="Choi A."/>
            <person name="Kang I."/>
        </authorList>
    </citation>
    <scope>NUCLEOTIDE SEQUENCE [LARGE SCALE GENOMIC DNA]</scope>
    <source>
        <strain evidence="3 4">SAORIC-696</strain>
    </source>
</reference>
<feature type="domain" description="Peptidase M56" evidence="2">
    <location>
        <begin position="7"/>
        <end position="299"/>
    </location>
</feature>
<keyword evidence="1" id="KW-0472">Membrane</keyword>
<feature type="transmembrane region" description="Helical" evidence="1">
    <location>
        <begin position="109"/>
        <end position="126"/>
    </location>
</feature>
<dbReference type="EMBL" id="CP117811">
    <property type="protein sequence ID" value="WDE95666.1"/>
    <property type="molecule type" value="Genomic_DNA"/>
</dbReference>
<name>A0ABY7VS36_9BACT</name>
<sequence>MNYLSEALIQGSLLLLGLTFTLVILRPYLSPGSKLLLHKLVFLRFLLPGLFLASLSLSHFSKDVPILTQSVSPLSIKSEPSIKPEQVNPINNLTIVSISKKSQWPLFKIWLSGVLLCLGLSAYFSLKQHKKLNSRVPLLQESTTTLLNDCRKRVGVNRFLGLSECTHLASPALYGLLEPEIILPLGLVNELSNEELEHVFLHELTHLKNADNWWDYFFLTIQILNWYNPLVWWFRARTQELQEQACDAQAISYLNEPKAYASTLIKVLEFPNLPMWPRSQGITYLSQNKKQLKRRITMIGKKYNNFSYIAAVVLLLGLLSTGFATSESIATETAQNAKHLVKDIDQKQIVIKSQIIEGVDILTAPAVITKEDQTATIRIVQERYLPKSWQKPKAIEKGKGLEVVSSKPVFGEPTELGISLEVTPSLVRLPKFAGQVHLSGKVLITKMADSKISQHELKVDGQSIGNHILAIESSEASFSLVTENGKNSEINITFNGKPIIIKIEAEVLDSNGLSLFKKP</sequence>
<dbReference type="InterPro" id="IPR052173">
    <property type="entry name" value="Beta-lactam_resp_regulator"/>
</dbReference>
<accession>A0ABY7VS36</accession>
<feature type="transmembrane region" description="Helical" evidence="1">
    <location>
        <begin position="12"/>
        <end position="29"/>
    </location>
</feature>
<keyword evidence="1" id="KW-0812">Transmembrane</keyword>
<dbReference type="Pfam" id="PF05569">
    <property type="entry name" value="Peptidase_M56"/>
    <property type="match status" value="1"/>
</dbReference>
<dbReference type="PANTHER" id="PTHR34978:SF3">
    <property type="entry name" value="SLR0241 PROTEIN"/>
    <property type="match status" value="1"/>
</dbReference>
<dbReference type="Proteomes" id="UP001214250">
    <property type="component" value="Chromosome 1"/>
</dbReference>
<evidence type="ECO:0000259" key="2">
    <source>
        <dbReference type="Pfam" id="PF05569"/>
    </source>
</evidence>
<evidence type="ECO:0000256" key="1">
    <source>
        <dbReference type="SAM" id="Phobius"/>
    </source>
</evidence>
<dbReference type="InterPro" id="IPR008756">
    <property type="entry name" value="Peptidase_M56"/>
</dbReference>